<protein>
    <recommendedName>
        <fullName evidence="3">Phasin domain-containing protein</fullName>
    </recommendedName>
</protein>
<dbReference type="RefSeq" id="WP_015905994.1">
    <property type="nucleotide sequence ID" value="NC_012108.1"/>
</dbReference>
<dbReference type="HOGENOM" id="CLU_2492719_0_0_7"/>
<accession>C0QD30</accession>
<evidence type="ECO:0008006" key="3">
    <source>
        <dbReference type="Google" id="ProtNLM"/>
    </source>
</evidence>
<sequence length="86" mass="9933">METAKAAKQVFGFQKSFFDNSFNAMCIVQDQTENMVTGFMNQLPWMTADGKKAVENTMDFTKKIRGDFKKTIDDGYKNFDSFFETK</sequence>
<evidence type="ECO:0000313" key="2">
    <source>
        <dbReference type="Proteomes" id="UP000000442"/>
    </source>
</evidence>
<keyword evidence="2" id="KW-1185">Reference proteome</keyword>
<dbReference type="Proteomes" id="UP000000442">
    <property type="component" value="Chromosome"/>
</dbReference>
<reference evidence="1 2" key="1">
    <citation type="journal article" date="2009" name="Environ. Microbiol.">
        <title>Genome sequence of Desulfobacterium autotrophicum HRM2, a marine sulfate reducer oxidizing organic carbon completely to carbon dioxide.</title>
        <authorList>
            <person name="Strittmatter A.W."/>
            <person name="Liesegang H."/>
            <person name="Rabus R."/>
            <person name="Decker I."/>
            <person name="Amann J."/>
            <person name="Andres S."/>
            <person name="Henne A."/>
            <person name="Fricke W.F."/>
            <person name="Martinez-Arias R."/>
            <person name="Bartels D."/>
            <person name="Goesmann A."/>
            <person name="Krause L."/>
            <person name="Puehler A."/>
            <person name="Klenk H.P."/>
            <person name="Richter M."/>
            <person name="Schuler M."/>
            <person name="Gloeckner F.O."/>
            <person name="Meyerdierks A."/>
            <person name="Gottschalk G."/>
            <person name="Amann R."/>
        </authorList>
    </citation>
    <scope>NUCLEOTIDE SEQUENCE [LARGE SCALE GENOMIC DNA]</scope>
    <source>
        <strain evidence="2">ATCC 43914 / DSM 3382 / HRM2</strain>
    </source>
</reference>
<dbReference type="eggNOG" id="ENOG5033E10">
    <property type="taxonomic scope" value="Bacteria"/>
</dbReference>
<evidence type="ECO:0000313" key="1">
    <source>
        <dbReference type="EMBL" id="ACN17262.1"/>
    </source>
</evidence>
<dbReference type="AlphaFoldDB" id="C0QD30"/>
<dbReference type="EMBL" id="CP001087">
    <property type="protein sequence ID" value="ACN17262.1"/>
    <property type="molecule type" value="Genomic_DNA"/>
</dbReference>
<proteinExistence type="predicted"/>
<name>C0QD30_DESAH</name>
<dbReference type="STRING" id="177437.HRM2_42060"/>
<dbReference type="OrthoDB" id="5421915at2"/>
<dbReference type="KEGG" id="dat:HRM2_42060"/>
<organism evidence="1 2">
    <name type="scientific">Desulforapulum autotrophicum (strain ATCC 43914 / DSM 3382 / VKM B-1955 / HRM2)</name>
    <name type="common">Desulfobacterium autotrophicum</name>
    <dbReference type="NCBI Taxonomy" id="177437"/>
    <lineage>
        <taxon>Bacteria</taxon>
        <taxon>Pseudomonadati</taxon>
        <taxon>Thermodesulfobacteriota</taxon>
        <taxon>Desulfobacteria</taxon>
        <taxon>Desulfobacterales</taxon>
        <taxon>Desulfobacteraceae</taxon>
        <taxon>Desulforapulum</taxon>
    </lineage>
</organism>
<gene>
    <name evidence="1" type="ordered locus">HRM2_42060</name>
</gene>